<comment type="caution">
    <text evidence="1">The sequence shown here is derived from an EMBL/GenBank/DDBJ whole genome shotgun (WGS) entry which is preliminary data.</text>
</comment>
<dbReference type="Proteomes" id="UP001139559">
    <property type="component" value="Unassembled WGS sequence"/>
</dbReference>
<dbReference type="SUPFAM" id="SSF56112">
    <property type="entry name" value="Protein kinase-like (PK-like)"/>
    <property type="match status" value="1"/>
</dbReference>
<proteinExistence type="predicted"/>
<evidence type="ECO:0000313" key="1">
    <source>
        <dbReference type="EMBL" id="MCK6264089.1"/>
    </source>
</evidence>
<dbReference type="Gene3D" id="1.10.510.10">
    <property type="entry name" value="Transferase(Phosphotransferase) domain 1"/>
    <property type="match status" value="1"/>
</dbReference>
<dbReference type="EMBL" id="JAJHVV010000007">
    <property type="protein sequence ID" value="MCK6264089.1"/>
    <property type="molecule type" value="Genomic_DNA"/>
</dbReference>
<reference evidence="1" key="1">
    <citation type="submission" date="2021-11" db="EMBL/GenBank/DDBJ databases">
        <title>Vibrio ZSDE26 sp. nov. and Vibrio ZSDZ34 sp. nov., isolated from coastal seawater in Qingdao.</title>
        <authorList>
            <person name="Zhang P."/>
        </authorList>
    </citation>
    <scope>NUCLEOTIDE SEQUENCE</scope>
    <source>
        <strain evidence="1">ZSDE26</strain>
    </source>
</reference>
<organism evidence="1 2">
    <name type="scientific">Vibrio amylolyticus</name>
    <dbReference type="NCBI Taxonomy" id="2847292"/>
    <lineage>
        <taxon>Bacteria</taxon>
        <taxon>Pseudomonadati</taxon>
        <taxon>Pseudomonadota</taxon>
        <taxon>Gammaproteobacteria</taxon>
        <taxon>Vibrionales</taxon>
        <taxon>Vibrionaceae</taxon>
        <taxon>Vibrio</taxon>
    </lineage>
</organism>
<evidence type="ECO:0008006" key="3">
    <source>
        <dbReference type="Google" id="ProtNLM"/>
    </source>
</evidence>
<protein>
    <recommendedName>
        <fullName evidence="3">Serine/threonine protein kinase</fullName>
    </recommendedName>
</protein>
<dbReference type="InterPro" id="IPR011009">
    <property type="entry name" value="Kinase-like_dom_sf"/>
</dbReference>
<evidence type="ECO:0000313" key="2">
    <source>
        <dbReference type="Proteomes" id="UP001139559"/>
    </source>
</evidence>
<keyword evidence="2" id="KW-1185">Reference proteome</keyword>
<gene>
    <name evidence="1" type="ORF">KP803_12485</name>
</gene>
<accession>A0A9X1XJK0</accession>
<dbReference type="RefSeq" id="WP_248009167.1">
    <property type="nucleotide sequence ID" value="NZ_JAJHVV010000007.1"/>
</dbReference>
<name>A0A9X1XJK0_9VIBR</name>
<sequence>MAKRNQEYVHLVERDGTRYWLKKRGEEKRNPMSLMINGVLTLYKPWAHLTLHSGLTPAQRFAKELSILGDCQRLNLPIPRLYTAGRAYFVTLCAGKPITEQQGAKNKTLFHSAFDSLHALHKEKIIHGRPAMRDMVVNDQGNVVLLDFEEARRSESALLRTRDMFLFMLDSFRLSGVSQKTRLSVLKRWCTTYPLSVVHIKRLNWFIIKLLWIPKLILHVRKNRLSKQLLLTQRLLSHIK</sequence>
<dbReference type="AlphaFoldDB" id="A0A9X1XJK0"/>